<dbReference type="PANTHER" id="PTHR10422:SF18">
    <property type="entry name" value="CYTOCHROME C OXIDASE SUBUNIT 1"/>
    <property type="match status" value="1"/>
</dbReference>
<dbReference type="PRINTS" id="PR01165">
    <property type="entry name" value="CYCOXIDASEI"/>
</dbReference>
<evidence type="ECO:0000256" key="9">
    <source>
        <dbReference type="SAM" id="Phobius"/>
    </source>
</evidence>
<organism evidence="11 12">
    <name type="scientific">Trebonia kvetii</name>
    <dbReference type="NCBI Taxonomy" id="2480626"/>
    <lineage>
        <taxon>Bacteria</taxon>
        <taxon>Bacillati</taxon>
        <taxon>Actinomycetota</taxon>
        <taxon>Actinomycetes</taxon>
        <taxon>Streptosporangiales</taxon>
        <taxon>Treboniaceae</taxon>
        <taxon>Trebonia</taxon>
    </lineage>
</organism>
<gene>
    <name evidence="11" type="ORF">EAS64_29570</name>
</gene>
<dbReference type="GO" id="GO:0016020">
    <property type="term" value="C:membrane"/>
    <property type="evidence" value="ECO:0007669"/>
    <property type="project" value="UniProtKB-SubCell"/>
</dbReference>
<dbReference type="Pfam" id="PF00115">
    <property type="entry name" value="COX1"/>
    <property type="match status" value="1"/>
</dbReference>
<dbReference type="GO" id="GO:0004129">
    <property type="term" value="F:cytochrome-c oxidase activity"/>
    <property type="evidence" value="ECO:0007669"/>
    <property type="project" value="InterPro"/>
</dbReference>
<feature type="transmembrane region" description="Helical" evidence="9">
    <location>
        <begin position="289"/>
        <end position="316"/>
    </location>
</feature>
<evidence type="ECO:0000256" key="1">
    <source>
        <dbReference type="ARBA" id="ARBA00004141"/>
    </source>
</evidence>
<feature type="transmembrane region" description="Helical" evidence="9">
    <location>
        <begin position="25"/>
        <end position="47"/>
    </location>
</feature>
<dbReference type="OrthoDB" id="9803294at2"/>
<feature type="transmembrane region" description="Helical" evidence="9">
    <location>
        <begin position="523"/>
        <end position="541"/>
    </location>
</feature>
<name>A0A6P2BRH5_9ACTN</name>
<dbReference type="SUPFAM" id="SSF81442">
    <property type="entry name" value="Cytochrome c oxidase subunit I-like"/>
    <property type="match status" value="1"/>
</dbReference>
<accession>A0A6P2BRH5</accession>
<dbReference type="PANTHER" id="PTHR10422">
    <property type="entry name" value="CYTOCHROME C OXIDASE SUBUNIT 1"/>
    <property type="match status" value="1"/>
</dbReference>
<comment type="subcellular location">
    <subcellularLocation>
        <location evidence="1">Membrane</location>
        <topology evidence="1">Multi-pass membrane protein</topology>
    </subcellularLocation>
</comment>
<keyword evidence="4 8" id="KW-0249">Electron transport</keyword>
<dbReference type="Proteomes" id="UP000460272">
    <property type="component" value="Unassembled WGS sequence"/>
</dbReference>
<feature type="transmembrane region" description="Helical" evidence="9">
    <location>
        <begin position="67"/>
        <end position="87"/>
    </location>
</feature>
<dbReference type="RefSeq" id="WP_145858380.1">
    <property type="nucleotide sequence ID" value="NZ_RPFW01000006.1"/>
</dbReference>
<feature type="transmembrane region" description="Helical" evidence="9">
    <location>
        <begin position="349"/>
        <end position="368"/>
    </location>
</feature>
<keyword evidence="8" id="KW-0813">Transport</keyword>
<evidence type="ECO:0000256" key="2">
    <source>
        <dbReference type="ARBA" id="ARBA00022660"/>
    </source>
</evidence>
<keyword evidence="8" id="KW-0479">Metal-binding</keyword>
<feature type="domain" description="Cytochrome oxidase subunit I profile" evidence="10">
    <location>
        <begin position="115"/>
        <end position="618"/>
    </location>
</feature>
<comment type="function">
    <text evidence="7">Cytochrome c oxidase is the component of the respiratory chain that catalyzes the reduction of oxygen to water. Subunits 1-3 form the functional core of the enzyme complex. CO I is the catalytic subunit of the enzyme. Electrons originating in cytochrome c are transferred via the copper A center of subunit 2 and heme A of subunit 1 to the bimetallic center formed by heme A3 and copper B.</text>
</comment>
<feature type="transmembrane region" description="Helical" evidence="9">
    <location>
        <begin position="165"/>
        <end position="188"/>
    </location>
</feature>
<evidence type="ECO:0000313" key="12">
    <source>
        <dbReference type="Proteomes" id="UP000460272"/>
    </source>
</evidence>
<evidence type="ECO:0000256" key="7">
    <source>
        <dbReference type="ARBA" id="ARBA00025218"/>
    </source>
</evidence>
<comment type="caution">
    <text evidence="11">The sequence shown here is derived from an EMBL/GenBank/DDBJ whole genome shotgun (WGS) entry which is preliminary data.</text>
</comment>
<evidence type="ECO:0000256" key="6">
    <source>
        <dbReference type="ARBA" id="ARBA00023136"/>
    </source>
</evidence>
<feature type="transmembrane region" description="Helical" evidence="9">
    <location>
        <begin position="125"/>
        <end position="145"/>
    </location>
</feature>
<dbReference type="GO" id="GO:0022904">
    <property type="term" value="P:respiratory electron transport chain"/>
    <property type="evidence" value="ECO:0007669"/>
    <property type="project" value="TreeGrafter"/>
</dbReference>
<comment type="similarity">
    <text evidence="8">Belongs to the heme-copper respiratory oxidase family.</text>
</comment>
<protein>
    <recommendedName>
        <fullName evidence="10">Cytochrome oxidase subunit I profile domain-containing protein</fullName>
    </recommendedName>
</protein>
<keyword evidence="8" id="KW-0408">Iron</keyword>
<keyword evidence="5 9" id="KW-1133">Transmembrane helix</keyword>
<feature type="transmembrane region" description="Helical" evidence="9">
    <location>
        <begin position="209"/>
        <end position="231"/>
    </location>
</feature>
<sequence length="655" mass="72663">MAIEIEPERAGPAPRGPEVAAPRPYWLRPGIHTGVIGAVAGYFLGHWLGDLIAGDFVRSTLADTNDAAIVLGYAVGTIGWLAGLGVFNDLGRLMLGKPPAKEPRLRGAAETGLARYFRFTLDHKVVGIQYLYSMIAYFLTGGLFAMAIRSELLSPSYHLLGPEQYLMVVGLHGTMMMMMMSSVILGPFGQYFAPLLIGSKRVAFPRLEALGFWLTVPAYFILLSALMMGGFPTGWTGYEPLATQSTQPMDAYFFAFGLMGISMILAGFNIIVTVINYRAPGMRWSRLPMFVWSMFGVAFLQVLAVPVLIGACYMALTDRTFQTAFFTNQLGGSSYLYQDLFWFFGHPEVYILALPGFGIVAEIISVFCRKPLFGYKVMVAGILGVGILSFFVWQHHLFMSGINSDMRPLFMLTTELISIPTGFIFLVAMGTFWKAKIRFSIPMLFALAFYFNFLIGGISGVFLSDVPADTTEHGSFFVMAHFHYTIMGGLIFAFMAGIYYWLPKMTGIKLNETLGKIHFWTMFIFFNTTFLPLFALGLLGMPRRVFEYARNLETLNDWVSISAFCLGGSMLIFLINFVMSMTFWREREAGNPWRARSLEWQVSTPPPPENFERVPVILASPYDYGVRDALPVADLNPPPGVIGSAYAPASGGVEG</sequence>
<dbReference type="InterPro" id="IPR000883">
    <property type="entry name" value="Cyt_C_Oxase_1"/>
</dbReference>
<evidence type="ECO:0000256" key="5">
    <source>
        <dbReference type="ARBA" id="ARBA00022989"/>
    </source>
</evidence>
<dbReference type="AlphaFoldDB" id="A0A6P2BRH5"/>
<feature type="transmembrane region" description="Helical" evidence="9">
    <location>
        <begin position="251"/>
        <end position="277"/>
    </location>
</feature>
<reference evidence="11 12" key="1">
    <citation type="submission" date="2018-11" db="EMBL/GenBank/DDBJ databases">
        <title>Trebonia kvetii gen.nov., sp.nov., a novel acidophilic actinobacterium, and proposal of the new actinobacterial family Treboniaceae fam. nov.</title>
        <authorList>
            <person name="Rapoport D."/>
            <person name="Sagova-Mareckova M."/>
            <person name="Sedlacek I."/>
            <person name="Provaznik J."/>
            <person name="Kralova S."/>
            <person name="Pavlinic D."/>
            <person name="Benes V."/>
            <person name="Kopecky J."/>
        </authorList>
    </citation>
    <scope>NUCLEOTIDE SEQUENCE [LARGE SCALE GENOMIC DNA]</scope>
    <source>
        <strain evidence="11 12">15Tr583</strain>
    </source>
</reference>
<feature type="transmembrane region" description="Helical" evidence="9">
    <location>
        <begin position="409"/>
        <end position="432"/>
    </location>
</feature>
<dbReference type="GO" id="GO:0020037">
    <property type="term" value="F:heme binding"/>
    <property type="evidence" value="ECO:0007669"/>
    <property type="project" value="InterPro"/>
</dbReference>
<keyword evidence="8" id="KW-0349">Heme</keyword>
<keyword evidence="6 9" id="KW-0472">Membrane</keyword>
<dbReference type="InterPro" id="IPR023616">
    <property type="entry name" value="Cyt_c_oxase-like_su1_dom"/>
</dbReference>
<dbReference type="PROSITE" id="PS00077">
    <property type="entry name" value="COX1_CUB"/>
    <property type="match status" value="1"/>
</dbReference>
<feature type="transmembrane region" description="Helical" evidence="9">
    <location>
        <begin position="561"/>
        <end position="584"/>
    </location>
</feature>
<keyword evidence="2 8" id="KW-0679">Respiratory chain</keyword>
<dbReference type="EMBL" id="RPFW01000006">
    <property type="protein sequence ID" value="TVZ01632.1"/>
    <property type="molecule type" value="Genomic_DNA"/>
</dbReference>
<proteinExistence type="inferred from homology"/>
<evidence type="ECO:0000256" key="4">
    <source>
        <dbReference type="ARBA" id="ARBA00022982"/>
    </source>
</evidence>
<keyword evidence="3 8" id="KW-0812">Transmembrane</keyword>
<dbReference type="GO" id="GO:0015990">
    <property type="term" value="P:electron transport coupled proton transport"/>
    <property type="evidence" value="ECO:0007669"/>
    <property type="project" value="TreeGrafter"/>
</dbReference>
<keyword evidence="12" id="KW-1185">Reference proteome</keyword>
<dbReference type="PROSITE" id="PS50855">
    <property type="entry name" value="COX1"/>
    <property type="match status" value="1"/>
</dbReference>
<dbReference type="InterPro" id="IPR036927">
    <property type="entry name" value="Cyt_c_oxase-like_su1_sf"/>
</dbReference>
<feature type="transmembrane region" description="Helical" evidence="9">
    <location>
        <begin position="375"/>
        <end position="397"/>
    </location>
</feature>
<feature type="transmembrane region" description="Helical" evidence="9">
    <location>
        <begin position="444"/>
        <end position="462"/>
    </location>
</feature>
<evidence type="ECO:0000256" key="3">
    <source>
        <dbReference type="ARBA" id="ARBA00022692"/>
    </source>
</evidence>
<evidence type="ECO:0000256" key="8">
    <source>
        <dbReference type="RuleBase" id="RU000370"/>
    </source>
</evidence>
<evidence type="ECO:0000259" key="10">
    <source>
        <dbReference type="PROSITE" id="PS50855"/>
    </source>
</evidence>
<feature type="transmembrane region" description="Helical" evidence="9">
    <location>
        <begin position="482"/>
        <end position="502"/>
    </location>
</feature>
<dbReference type="GO" id="GO:0009060">
    <property type="term" value="P:aerobic respiration"/>
    <property type="evidence" value="ECO:0007669"/>
    <property type="project" value="InterPro"/>
</dbReference>
<evidence type="ECO:0000313" key="11">
    <source>
        <dbReference type="EMBL" id="TVZ01632.1"/>
    </source>
</evidence>
<dbReference type="Gene3D" id="1.20.210.10">
    <property type="entry name" value="Cytochrome c oxidase-like, subunit I domain"/>
    <property type="match status" value="1"/>
</dbReference>
<dbReference type="InterPro" id="IPR023615">
    <property type="entry name" value="Cyt_c_Oxase_su1_BS"/>
</dbReference>